<keyword evidence="11" id="KW-1185">Reference proteome</keyword>
<evidence type="ECO:0000256" key="5">
    <source>
        <dbReference type="ARBA" id="ARBA00022989"/>
    </source>
</evidence>
<keyword evidence="5 9" id="KW-1133">Transmembrane helix</keyword>
<reference evidence="10 11" key="1">
    <citation type="submission" date="2019-09" db="EMBL/GenBank/DDBJ databases">
        <title>Segnochrobactrum spirostomi gen. nov., sp. nov., isolated from the ciliate Spirostomum cf. yagiui and description of a novel family, Segnochrobactraceae fam. nov. within the order Rhizobiales of the class Alphaproteobacteria.</title>
        <authorList>
            <person name="Akter S."/>
            <person name="Shazib S.U.A."/>
            <person name="Shin M.K."/>
        </authorList>
    </citation>
    <scope>NUCLEOTIDE SEQUENCE [LARGE SCALE GENOMIC DNA]</scope>
    <source>
        <strain evidence="10 11">Sp-1</strain>
    </source>
</reference>
<comment type="subcellular location">
    <subcellularLocation>
        <location evidence="1">Cell membrane</location>
        <topology evidence="1">Multi-pass membrane protein</topology>
    </subcellularLocation>
</comment>
<dbReference type="GO" id="GO:0005254">
    <property type="term" value="F:chloride channel activity"/>
    <property type="evidence" value="ECO:0007669"/>
    <property type="project" value="InterPro"/>
</dbReference>
<dbReference type="EMBL" id="VWNA01000001">
    <property type="protein sequence ID" value="MQT11566.1"/>
    <property type="molecule type" value="Genomic_DNA"/>
</dbReference>
<keyword evidence="6" id="KW-0406">Ion transport</keyword>
<accession>A0A6A7XZ44</accession>
<feature type="transmembrane region" description="Helical" evidence="9">
    <location>
        <begin position="12"/>
        <end position="45"/>
    </location>
</feature>
<keyword evidence="7 9" id="KW-0472">Membrane</keyword>
<keyword evidence="4 9" id="KW-0812">Transmembrane</keyword>
<evidence type="ECO:0000313" key="10">
    <source>
        <dbReference type="EMBL" id="MQT11566.1"/>
    </source>
</evidence>
<evidence type="ECO:0000256" key="2">
    <source>
        <dbReference type="ARBA" id="ARBA00022448"/>
    </source>
</evidence>
<feature type="transmembrane region" description="Helical" evidence="9">
    <location>
        <begin position="243"/>
        <end position="262"/>
    </location>
</feature>
<dbReference type="InterPro" id="IPR044669">
    <property type="entry name" value="YneE/VCCN1/2-like"/>
</dbReference>
<organism evidence="10 11">
    <name type="scientific">Segnochrobactrum spirostomi</name>
    <dbReference type="NCBI Taxonomy" id="2608987"/>
    <lineage>
        <taxon>Bacteria</taxon>
        <taxon>Pseudomonadati</taxon>
        <taxon>Pseudomonadota</taxon>
        <taxon>Alphaproteobacteria</taxon>
        <taxon>Hyphomicrobiales</taxon>
        <taxon>Segnochrobactraceae</taxon>
        <taxon>Segnochrobactrum</taxon>
    </lineage>
</organism>
<dbReference type="PANTHER" id="PTHR33281">
    <property type="entry name" value="UPF0187 PROTEIN YNEE"/>
    <property type="match status" value="1"/>
</dbReference>
<evidence type="ECO:0000256" key="8">
    <source>
        <dbReference type="ARBA" id="ARBA00034708"/>
    </source>
</evidence>
<dbReference type="RefSeq" id="WP_153478387.1">
    <property type="nucleotide sequence ID" value="NZ_VWNA01000001.1"/>
</dbReference>
<dbReference type="GO" id="GO:0005886">
    <property type="term" value="C:plasma membrane"/>
    <property type="evidence" value="ECO:0007669"/>
    <property type="project" value="UniProtKB-SubCell"/>
</dbReference>
<proteinExistence type="inferred from homology"/>
<protein>
    <submittedName>
        <fullName evidence="10">Bestrophin</fullName>
    </submittedName>
</protein>
<dbReference type="AlphaFoldDB" id="A0A6A7XZ44"/>
<feature type="transmembrane region" description="Helical" evidence="9">
    <location>
        <begin position="51"/>
        <end position="73"/>
    </location>
</feature>
<comment type="caution">
    <text evidence="10">The sequence shown here is derived from an EMBL/GenBank/DDBJ whole genome shotgun (WGS) entry which is preliminary data.</text>
</comment>
<evidence type="ECO:0000256" key="9">
    <source>
        <dbReference type="SAM" id="Phobius"/>
    </source>
</evidence>
<evidence type="ECO:0000256" key="6">
    <source>
        <dbReference type="ARBA" id="ARBA00023065"/>
    </source>
</evidence>
<name>A0A6A7XZ44_9HYPH</name>
<evidence type="ECO:0000256" key="3">
    <source>
        <dbReference type="ARBA" id="ARBA00022475"/>
    </source>
</evidence>
<sequence>MIVREKPGILSIFFVVSASGGSILPRIFPQLFLVIALSALIVLAHRDFPTLVPVVSSAPFALIGIALSIFLGFRNNACYDRWWEARKLWGALLIAGRTLGRQTLILEGRGDGRGAALRARIVGFAIAFVYALRLHLRPGDGEGRVLERLDEADRRLYRASRNPPDFVLRRIVAELAAARGEGLLSDIEFTMIEATIEAMASVQGSCERIRSTPLPFAYTLLLHRTAYVFCFMLPFGFADQLGWLAPLAAGMVAYTFFGLDILGDELEEPFGDLPNDLPIAAIADTIAINLREALGETDLPPLPQPVKGVLM</sequence>
<keyword evidence="2" id="KW-0813">Transport</keyword>
<dbReference type="Pfam" id="PF25539">
    <property type="entry name" value="Bestrophin_2"/>
    <property type="match status" value="1"/>
</dbReference>
<comment type="similarity">
    <text evidence="8">Belongs to the anion channel-forming bestrophin (TC 1.A.46) family.</text>
</comment>
<evidence type="ECO:0000256" key="7">
    <source>
        <dbReference type="ARBA" id="ARBA00023136"/>
    </source>
</evidence>
<evidence type="ECO:0000313" key="11">
    <source>
        <dbReference type="Proteomes" id="UP000332515"/>
    </source>
</evidence>
<keyword evidence="3" id="KW-1003">Cell membrane</keyword>
<evidence type="ECO:0000256" key="4">
    <source>
        <dbReference type="ARBA" id="ARBA00022692"/>
    </source>
</evidence>
<evidence type="ECO:0000256" key="1">
    <source>
        <dbReference type="ARBA" id="ARBA00004651"/>
    </source>
</evidence>
<dbReference type="Proteomes" id="UP000332515">
    <property type="component" value="Unassembled WGS sequence"/>
</dbReference>
<gene>
    <name evidence="10" type="ORF">F0357_02525</name>
</gene>
<dbReference type="PANTHER" id="PTHR33281:SF19">
    <property type="entry name" value="VOLTAGE-DEPENDENT ANION CHANNEL-FORMING PROTEIN YNEE"/>
    <property type="match status" value="1"/>
</dbReference>